<evidence type="ECO:0000313" key="1">
    <source>
        <dbReference type="EMBL" id="TEB30374.1"/>
    </source>
</evidence>
<dbReference type="PANTHER" id="PTHR46590">
    <property type="entry name" value="PHOSPHATIDYLINOSITOL TRANSFER PROTEIN CSR1-RELATED"/>
    <property type="match status" value="1"/>
</dbReference>
<dbReference type="PANTHER" id="PTHR46590:SF4">
    <property type="entry name" value="CRAL-TRIO DOMAIN-CONTAINING PROTEIN"/>
    <property type="match status" value="1"/>
</dbReference>
<dbReference type="STRING" id="71717.A0A4Y7T8V1"/>
<name>A0A4Y7T8V1_COPMI</name>
<dbReference type="OrthoDB" id="75724at2759"/>
<reference evidence="1 2" key="1">
    <citation type="journal article" date="2019" name="Nat. Ecol. Evol.">
        <title>Megaphylogeny resolves global patterns of mushroom evolution.</title>
        <authorList>
            <person name="Varga T."/>
            <person name="Krizsan K."/>
            <person name="Foldi C."/>
            <person name="Dima B."/>
            <person name="Sanchez-Garcia M."/>
            <person name="Sanchez-Ramirez S."/>
            <person name="Szollosi G.J."/>
            <person name="Szarkandi J.G."/>
            <person name="Papp V."/>
            <person name="Albert L."/>
            <person name="Andreopoulos W."/>
            <person name="Angelini C."/>
            <person name="Antonin V."/>
            <person name="Barry K.W."/>
            <person name="Bougher N.L."/>
            <person name="Buchanan P."/>
            <person name="Buyck B."/>
            <person name="Bense V."/>
            <person name="Catcheside P."/>
            <person name="Chovatia M."/>
            <person name="Cooper J."/>
            <person name="Damon W."/>
            <person name="Desjardin D."/>
            <person name="Finy P."/>
            <person name="Geml J."/>
            <person name="Haridas S."/>
            <person name="Hughes K."/>
            <person name="Justo A."/>
            <person name="Karasinski D."/>
            <person name="Kautmanova I."/>
            <person name="Kiss B."/>
            <person name="Kocsube S."/>
            <person name="Kotiranta H."/>
            <person name="LaButti K.M."/>
            <person name="Lechner B.E."/>
            <person name="Liimatainen K."/>
            <person name="Lipzen A."/>
            <person name="Lukacs Z."/>
            <person name="Mihaltcheva S."/>
            <person name="Morgado L.N."/>
            <person name="Niskanen T."/>
            <person name="Noordeloos M.E."/>
            <person name="Ohm R.A."/>
            <person name="Ortiz-Santana B."/>
            <person name="Ovrebo C."/>
            <person name="Racz N."/>
            <person name="Riley R."/>
            <person name="Savchenko A."/>
            <person name="Shiryaev A."/>
            <person name="Soop K."/>
            <person name="Spirin V."/>
            <person name="Szebenyi C."/>
            <person name="Tomsovsky M."/>
            <person name="Tulloss R.E."/>
            <person name="Uehling J."/>
            <person name="Grigoriev I.V."/>
            <person name="Vagvolgyi C."/>
            <person name="Papp T."/>
            <person name="Martin F.M."/>
            <person name="Miettinen O."/>
            <person name="Hibbett D.S."/>
            <person name="Nagy L.G."/>
        </authorList>
    </citation>
    <scope>NUCLEOTIDE SEQUENCE [LARGE SCALE GENOMIC DNA]</scope>
    <source>
        <strain evidence="1 2">FP101781</strain>
    </source>
</reference>
<evidence type="ECO:0008006" key="3">
    <source>
        <dbReference type="Google" id="ProtNLM"/>
    </source>
</evidence>
<proteinExistence type="predicted"/>
<dbReference type="InterPro" id="IPR036865">
    <property type="entry name" value="CRAL-TRIO_dom_sf"/>
</dbReference>
<protein>
    <recommendedName>
        <fullName evidence="3">CRAL-TRIO domain-containing protein</fullName>
    </recommendedName>
</protein>
<comment type="caution">
    <text evidence="1">The sequence shown here is derived from an EMBL/GenBank/DDBJ whole genome shotgun (WGS) entry which is preliminary data.</text>
</comment>
<evidence type="ECO:0000313" key="2">
    <source>
        <dbReference type="Proteomes" id="UP000298030"/>
    </source>
</evidence>
<dbReference type="Proteomes" id="UP000298030">
    <property type="component" value="Unassembled WGS sequence"/>
</dbReference>
<organism evidence="1 2">
    <name type="scientific">Coprinellus micaceus</name>
    <name type="common">Glistening ink-cap mushroom</name>
    <name type="synonym">Coprinus micaceus</name>
    <dbReference type="NCBI Taxonomy" id="71717"/>
    <lineage>
        <taxon>Eukaryota</taxon>
        <taxon>Fungi</taxon>
        <taxon>Dikarya</taxon>
        <taxon>Basidiomycota</taxon>
        <taxon>Agaricomycotina</taxon>
        <taxon>Agaricomycetes</taxon>
        <taxon>Agaricomycetidae</taxon>
        <taxon>Agaricales</taxon>
        <taxon>Agaricineae</taxon>
        <taxon>Psathyrellaceae</taxon>
        <taxon>Coprinellus</taxon>
    </lineage>
</organism>
<accession>A0A4Y7T8V1</accession>
<dbReference type="Gene3D" id="3.40.525.10">
    <property type="entry name" value="CRAL-TRIO lipid binding domain"/>
    <property type="match status" value="1"/>
</dbReference>
<dbReference type="AlphaFoldDB" id="A0A4Y7T8V1"/>
<dbReference type="InterPro" id="IPR052432">
    <property type="entry name" value="PITP/CRAL-TRIO"/>
</dbReference>
<dbReference type="EMBL" id="QPFP01000023">
    <property type="protein sequence ID" value="TEB30374.1"/>
    <property type="molecule type" value="Genomic_DNA"/>
</dbReference>
<keyword evidence="2" id="KW-1185">Reference proteome</keyword>
<gene>
    <name evidence="1" type="ORF">FA13DRAFT_1792370</name>
</gene>
<sequence length="203" mass="23536">MEIYDQLRPNCDKLLEAYHTNLDDVQKLQETLIRDILPSVTDELNLTPDATEWAEEWLSDTATIFRIARRNQYTKSFTLEAIRKNLVWRLDNLWPPSNPIPMSNVHCIPPDIALDPFGRPIGVLQFFETVRRDLQQMGKANLTFQRAGLDIMTWAVREVIPRYPGMLAGVFILNYSWAHSGMWNVVKRILPTSCLEQSLLPIR</sequence>